<keyword evidence="5" id="KW-0732">Signal</keyword>
<name>A0ABS1QWB4_9GAMM</name>
<keyword evidence="8" id="KW-0482">Metalloprotease</keyword>
<dbReference type="CDD" id="cd14844">
    <property type="entry name" value="Zn-DD-carboxypeptidase_like"/>
    <property type="match status" value="1"/>
</dbReference>
<keyword evidence="9" id="KW-0961">Cell wall biogenesis/degradation</keyword>
<evidence type="ECO:0000256" key="3">
    <source>
        <dbReference type="ARBA" id="ARBA00022670"/>
    </source>
</evidence>
<dbReference type="InterPro" id="IPR006311">
    <property type="entry name" value="TAT_signal"/>
</dbReference>
<comment type="similarity">
    <text evidence="10">Belongs to the peptidase M15 family.</text>
</comment>
<evidence type="ECO:0000256" key="6">
    <source>
        <dbReference type="ARBA" id="ARBA00022801"/>
    </source>
</evidence>
<dbReference type="PANTHER" id="PTHR37425:SF1">
    <property type="entry name" value="OUTER MEMBRANE PROTEIN"/>
    <property type="match status" value="1"/>
</dbReference>
<evidence type="ECO:0000256" key="11">
    <source>
        <dbReference type="ARBA" id="ARBA00093666"/>
    </source>
</evidence>
<evidence type="ECO:0000256" key="9">
    <source>
        <dbReference type="ARBA" id="ARBA00023316"/>
    </source>
</evidence>
<dbReference type="Proteomes" id="UP000638570">
    <property type="component" value="Unassembled WGS sequence"/>
</dbReference>
<comment type="caution">
    <text evidence="12">The sequence shown here is derived from an EMBL/GenBank/DDBJ whole genome shotgun (WGS) entry which is preliminary data.</text>
</comment>
<keyword evidence="13" id="KW-1185">Reference proteome</keyword>
<comment type="pathway">
    <text evidence="2">Cell wall biogenesis; cell wall polysaccharide biosynthesis.</text>
</comment>
<gene>
    <name evidence="12" type="ORF">JKV55_17720</name>
</gene>
<evidence type="ECO:0000256" key="5">
    <source>
        <dbReference type="ARBA" id="ARBA00022729"/>
    </source>
</evidence>
<dbReference type="PANTHER" id="PTHR37425">
    <property type="match status" value="1"/>
</dbReference>
<dbReference type="InterPro" id="IPR009045">
    <property type="entry name" value="Zn_M74/Hedgehog-like"/>
</dbReference>
<evidence type="ECO:0000313" key="13">
    <source>
        <dbReference type="Proteomes" id="UP000638570"/>
    </source>
</evidence>
<dbReference type="PROSITE" id="PS51318">
    <property type="entry name" value="TAT"/>
    <property type="match status" value="1"/>
</dbReference>
<organism evidence="12 13">
    <name type="scientific">Zobellella iuensis</name>
    <dbReference type="NCBI Taxonomy" id="2803811"/>
    <lineage>
        <taxon>Bacteria</taxon>
        <taxon>Pseudomonadati</taxon>
        <taxon>Pseudomonadota</taxon>
        <taxon>Gammaproteobacteria</taxon>
        <taxon>Aeromonadales</taxon>
        <taxon>Aeromonadaceae</taxon>
        <taxon>Zobellella</taxon>
    </lineage>
</organism>
<evidence type="ECO:0000256" key="2">
    <source>
        <dbReference type="ARBA" id="ARBA00004776"/>
    </source>
</evidence>
<evidence type="ECO:0000256" key="7">
    <source>
        <dbReference type="ARBA" id="ARBA00022833"/>
    </source>
</evidence>
<keyword evidence="7" id="KW-0862">Zinc</keyword>
<dbReference type="Gene3D" id="3.30.1380.10">
    <property type="match status" value="1"/>
</dbReference>
<dbReference type="SUPFAM" id="SSF55166">
    <property type="entry name" value="Hedgehog/DD-peptidase"/>
    <property type="match status" value="1"/>
</dbReference>
<evidence type="ECO:0000256" key="10">
    <source>
        <dbReference type="ARBA" id="ARBA00093448"/>
    </source>
</evidence>
<evidence type="ECO:0000256" key="8">
    <source>
        <dbReference type="ARBA" id="ARBA00023049"/>
    </source>
</evidence>
<reference evidence="13" key="1">
    <citation type="submission" date="2021-01" db="EMBL/GenBank/DDBJ databases">
        <title>Genome public.</title>
        <authorList>
            <person name="Liu C."/>
            <person name="Sun Q."/>
        </authorList>
    </citation>
    <scope>NUCLEOTIDE SEQUENCE [LARGE SCALE GENOMIC DNA]</scope>
    <source>
        <strain evidence="13">CGMCC 1.18722</strain>
    </source>
</reference>
<proteinExistence type="inferred from homology"/>
<dbReference type="InterPro" id="IPR010275">
    <property type="entry name" value="MepK"/>
</dbReference>
<dbReference type="Pfam" id="PF05951">
    <property type="entry name" value="Peptidase_M15_2"/>
    <property type="match status" value="1"/>
</dbReference>
<accession>A0ABS1QWB4</accession>
<protein>
    <recommendedName>
        <fullName evidence="11">Murein endopeptidase K</fullName>
    </recommendedName>
</protein>
<keyword evidence="6" id="KW-0378">Hydrolase</keyword>
<comment type="cofactor">
    <cofactor evidence="1">
        <name>Zn(2+)</name>
        <dbReference type="ChEBI" id="CHEBI:29105"/>
    </cofactor>
</comment>
<evidence type="ECO:0000256" key="4">
    <source>
        <dbReference type="ARBA" id="ARBA00022723"/>
    </source>
</evidence>
<keyword evidence="4" id="KW-0479">Metal-binding</keyword>
<evidence type="ECO:0000256" key="1">
    <source>
        <dbReference type="ARBA" id="ARBA00001947"/>
    </source>
</evidence>
<evidence type="ECO:0000313" key="12">
    <source>
        <dbReference type="EMBL" id="MBL1379145.1"/>
    </source>
</evidence>
<dbReference type="EMBL" id="JAERTZ010000032">
    <property type="protein sequence ID" value="MBL1379145.1"/>
    <property type="molecule type" value="Genomic_DNA"/>
</dbReference>
<sequence length="182" mass="20052">MPGSGMDRRRFLLGLGGLGVASWLPVSAQASLSAPVRKLSLHNLHTGEQVTASFWEEGNYLEDGLSSFSRVMRDIRRNEAFPIDPKLFDQLFLLQLRLGRQGEIQIISGYRSPLTNAMLRRQSKGVAKKSYHMLGQAVDLRLPGVSLVEVNKAARQLGVGGVGYYPSSDFVHLDTGPVRSWG</sequence>
<keyword evidence="3" id="KW-0645">Protease</keyword>